<reference evidence="1 2" key="1">
    <citation type="submission" date="2008-04" db="EMBL/GenBank/DDBJ databases">
        <title>Draft genome sequence of Bacteroides intestinalis (DSM 17393).</title>
        <authorList>
            <person name="Sudarsanam P."/>
            <person name="Ley R."/>
            <person name="Guruge J."/>
            <person name="Turnbaugh P.J."/>
            <person name="Mahowald M."/>
            <person name="Liep D."/>
            <person name="Gordon J."/>
        </authorList>
    </citation>
    <scope>NUCLEOTIDE SEQUENCE [LARGE SCALE GENOMIC DNA]</scope>
    <source>
        <strain evidence="1 2">DSM 17393</strain>
    </source>
</reference>
<accession>B3CH16</accession>
<name>B3CH16_9BACE</name>
<evidence type="ECO:0008006" key="3">
    <source>
        <dbReference type="Google" id="ProtNLM"/>
    </source>
</evidence>
<dbReference type="STRING" id="471870.BACINT_04576"/>
<dbReference type="EMBL" id="ABJL02000008">
    <property type="protein sequence ID" value="EDV05430.1"/>
    <property type="molecule type" value="Genomic_DNA"/>
</dbReference>
<protein>
    <recommendedName>
        <fullName evidence="3">Restriction endonuclease</fullName>
    </recommendedName>
</protein>
<dbReference type="RefSeq" id="WP_007667166.1">
    <property type="nucleotide sequence ID" value="NZ_ABJL02000008.1"/>
</dbReference>
<evidence type="ECO:0000313" key="1">
    <source>
        <dbReference type="EMBL" id="EDV05430.1"/>
    </source>
</evidence>
<dbReference type="Proteomes" id="UP000004596">
    <property type="component" value="Unassembled WGS sequence"/>
</dbReference>
<proteinExistence type="predicted"/>
<comment type="caution">
    <text evidence="1">The sequence shown here is derived from an EMBL/GenBank/DDBJ whole genome shotgun (WGS) entry which is preliminary data.</text>
</comment>
<dbReference type="OrthoDB" id="513906at2"/>
<reference evidence="1 2" key="2">
    <citation type="submission" date="2008-04" db="EMBL/GenBank/DDBJ databases">
        <authorList>
            <person name="Fulton L."/>
            <person name="Clifton S."/>
            <person name="Fulton B."/>
            <person name="Xu J."/>
            <person name="Minx P."/>
            <person name="Pepin K.H."/>
            <person name="Johnson M."/>
            <person name="Thiruvilangam P."/>
            <person name="Bhonagiri V."/>
            <person name="Nash W.E."/>
            <person name="Mardis E.R."/>
            <person name="Wilson R.K."/>
        </authorList>
    </citation>
    <scope>NUCLEOTIDE SEQUENCE [LARGE SCALE GENOMIC DNA]</scope>
    <source>
        <strain evidence="1 2">DSM 17393</strain>
    </source>
</reference>
<evidence type="ECO:0000313" key="2">
    <source>
        <dbReference type="Proteomes" id="UP000004596"/>
    </source>
</evidence>
<gene>
    <name evidence="1" type="ORF">BACINT_04576</name>
</gene>
<organism evidence="1 2">
    <name type="scientific">Bacteroides intestinalis DSM 17393</name>
    <dbReference type="NCBI Taxonomy" id="471870"/>
    <lineage>
        <taxon>Bacteria</taxon>
        <taxon>Pseudomonadati</taxon>
        <taxon>Bacteroidota</taxon>
        <taxon>Bacteroidia</taxon>
        <taxon>Bacteroidales</taxon>
        <taxon>Bacteroidaceae</taxon>
        <taxon>Bacteroides</taxon>
    </lineage>
</organism>
<dbReference type="GeneID" id="26161772"/>
<sequence>MDLEQKILAYCDEYNIPVHYLFEILEDQKVVPMIRGKATEYNAYIYLQEHLDKFTWDVQKLNLNAQNNTIDEDVSITHRKTGIRLKVECKNAVRGSFSIGKRTKVLKVPHFKVKCHRSRSNMKLSQTTNDRYLIGDFDLLVCNTSNALYEGNTIESLELINNKELITVLYEYYNVNNNKDLIKACNKDWRFVIPSDIAENDNSIPRTPYVALKNDIHWTSINNLNDRLLRIVTTKRNESKKKK</sequence>
<dbReference type="eggNOG" id="ENOG502ZRR3">
    <property type="taxonomic scope" value="Bacteria"/>
</dbReference>
<dbReference type="AlphaFoldDB" id="B3CH16"/>